<evidence type="ECO:0000256" key="1">
    <source>
        <dbReference type="ARBA" id="ARBA00000491"/>
    </source>
</evidence>
<name>K1J0R3_AERVE</name>
<evidence type="ECO:0000256" key="5">
    <source>
        <dbReference type="ARBA" id="ARBA00022430"/>
    </source>
</evidence>
<keyword evidence="12 13" id="KW-0100">Branched-chain amino acid biosynthesis</keyword>
<dbReference type="GO" id="GO:0003861">
    <property type="term" value="F:3-isopropylmalate dehydratase activity"/>
    <property type="evidence" value="ECO:0007669"/>
    <property type="project" value="UniProtKB-UniRule"/>
</dbReference>
<evidence type="ECO:0000256" key="13">
    <source>
        <dbReference type="HAMAP-Rule" id="MF_01026"/>
    </source>
</evidence>
<dbReference type="CDD" id="cd01583">
    <property type="entry name" value="IPMI"/>
    <property type="match status" value="1"/>
</dbReference>
<comment type="similarity">
    <text evidence="13">Belongs to the aconitase/IPM isomerase family. LeuC type 1 subfamily.</text>
</comment>
<dbReference type="PRINTS" id="PR00415">
    <property type="entry name" value="ACONITASE"/>
</dbReference>
<sequence>MAKTLYQKVFDAHVVREVEGETPLIYIDRHLVHEVTSPQAFDGLRAMNRQLRRPDLTWATMDHNVSTTTKDIAASGEMARIQMETLADNCKEFGVRLYDLNHKYQGIVHVMGPELGITLPGTTIVCGDSHTATHGAFGSLAFGIGTSEVEHVMATQTLKQGRARTMRISVNGKLAEGISAKDVVLAIIGRVGHAGGTGYVVEFAGEAIEGLTMEGRMTVCNMAIELGAKAGMIAPDQTTIDYIRGKEFAPKGEALEQAIAYWQSLKSDEGARFDAEVVLDAADIAPQVTWGTNPGQVIAVNEPIPAPESFSDLMEQQSARKALAYMDLQPGQKLSDVAIDKVFIGSCTNSRIEDLRAAAAIARGRKVAAGVQALVVPGSEQVKAQAEAEGLDKIFIEAGFEWRLPGCSMCLAMNNDRLQPGERCASTSNRNFEGRQGRAGRTHLVSPAMAAAAAVTGRFADIRAL</sequence>
<comment type="caution">
    <text evidence="15">The sequence shown here is derived from an EMBL/GenBank/DDBJ whole genome shotgun (WGS) entry which is preliminary data.</text>
</comment>
<feature type="domain" description="Aconitase/3-isopropylmalate dehydratase large subunit alpha/beta/alpha" evidence="14">
    <location>
        <begin position="7"/>
        <end position="457"/>
    </location>
</feature>
<dbReference type="PANTHER" id="PTHR43822">
    <property type="entry name" value="HOMOACONITASE, MITOCHONDRIAL-RELATED"/>
    <property type="match status" value="1"/>
</dbReference>
<evidence type="ECO:0000313" key="16">
    <source>
        <dbReference type="Proteomes" id="UP000006087"/>
    </source>
</evidence>
<dbReference type="Pfam" id="PF00330">
    <property type="entry name" value="Aconitase"/>
    <property type="match status" value="1"/>
</dbReference>
<dbReference type="PROSITE" id="PS01244">
    <property type="entry name" value="ACONITASE_2"/>
    <property type="match status" value="1"/>
</dbReference>
<keyword evidence="9 13" id="KW-0408">Iron</keyword>
<evidence type="ECO:0000256" key="11">
    <source>
        <dbReference type="ARBA" id="ARBA00023239"/>
    </source>
</evidence>
<dbReference type="NCBIfam" id="NF004016">
    <property type="entry name" value="PRK05478.1"/>
    <property type="match status" value="1"/>
</dbReference>
<comment type="catalytic activity">
    <reaction evidence="1 13">
        <text>(2R,3S)-3-isopropylmalate = (2S)-2-isopropylmalate</text>
        <dbReference type="Rhea" id="RHEA:32287"/>
        <dbReference type="ChEBI" id="CHEBI:1178"/>
        <dbReference type="ChEBI" id="CHEBI:35121"/>
        <dbReference type="EC" id="4.2.1.33"/>
    </reaction>
</comment>
<comment type="subunit">
    <text evidence="4 13">Heterodimer of LeuC and LeuD.</text>
</comment>
<dbReference type="UniPathway" id="UPA00048">
    <property type="reaction ID" value="UER00071"/>
</dbReference>
<comment type="function">
    <text evidence="2 13">Catalyzes the isomerization between 2-isopropylmalate and 3-isopropylmalate, via the formation of 2-isopropylmaleate.</text>
</comment>
<evidence type="ECO:0000256" key="8">
    <source>
        <dbReference type="ARBA" id="ARBA00022723"/>
    </source>
</evidence>
<evidence type="ECO:0000313" key="15">
    <source>
        <dbReference type="EMBL" id="EKB25115.1"/>
    </source>
</evidence>
<dbReference type="InterPro" id="IPR001030">
    <property type="entry name" value="Acoase/IPM_deHydtase_lsu_aba"/>
</dbReference>
<evidence type="ECO:0000256" key="4">
    <source>
        <dbReference type="ARBA" id="ARBA00011271"/>
    </source>
</evidence>
<keyword evidence="5 13" id="KW-0432">Leucine biosynthesis</keyword>
<proteinExistence type="inferred from homology"/>
<comment type="pathway">
    <text evidence="3 13">Amino-acid biosynthesis; L-leucine biosynthesis; L-leucine from 3-methyl-2-oxobutanoate: step 2/4.</text>
</comment>
<feature type="binding site" evidence="13">
    <location>
        <position position="407"/>
    </location>
    <ligand>
        <name>[4Fe-4S] cluster</name>
        <dbReference type="ChEBI" id="CHEBI:49883"/>
    </ligand>
</feature>
<dbReference type="RefSeq" id="WP_005341194.1">
    <property type="nucleotide sequence ID" value="NZ_JH823256.1"/>
</dbReference>
<dbReference type="HAMAP" id="MF_01026">
    <property type="entry name" value="LeuC_type1"/>
    <property type="match status" value="1"/>
</dbReference>
<reference evidence="15 16" key="1">
    <citation type="submission" date="2012-06" db="EMBL/GenBank/DDBJ databases">
        <title>The Genome Sequence of Aeromonas veronii AMC34.</title>
        <authorList>
            <consortium name="The Broad Institute Genome Sequencing Platform"/>
            <person name="Earl A."/>
            <person name="Ward D."/>
            <person name="Feldgarden M."/>
            <person name="Gevers D."/>
            <person name="Graf J."/>
            <person name="Tomasi A."/>
            <person name="Horneman A."/>
            <person name="Walker B."/>
            <person name="Young S.K."/>
            <person name="Zeng Q."/>
            <person name="Gargeya S."/>
            <person name="Fitzgerald M."/>
            <person name="Haas B."/>
            <person name="Abouelleil A."/>
            <person name="Alvarado L."/>
            <person name="Arachchi H.M."/>
            <person name="Berlin A.M."/>
            <person name="Chapman S.B."/>
            <person name="Goldberg J."/>
            <person name="Griggs A."/>
            <person name="Gujja S."/>
            <person name="Hansen M."/>
            <person name="Howarth C."/>
            <person name="Imamovic A."/>
            <person name="Larimer J."/>
            <person name="McCowan C."/>
            <person name="Montmayeur A."/>
            <person name="Murphy C."/>
            <person name="Neiman D."/>
            <person name="Pearson M."/>
            <person name="Priest M."/>
            <person name="Roberts A."/>
            <person name="Saif S."/>
            <person name="Shea T."/>
            <person name="Sisk P."/>
            <person name="Sykes S."/>
            <person name="Wortman J."/>
            <person name="Nusbaum C."/>
            <person name="Birren B."/>
        </authorList>
    </citation>
    <scope>NUCLEOTIDE SEQUENCE [LARGE SCALE GENOMIC DNA]</scope>
    <source>
        <strain evidence="15 16">AMC34</strain>
    </source>
</reference>
<dbReference type="PANTHER" id="PTHR43822:SF9">
    <property type="entry name" value="3-ISOPROPYLMALATE DEHYDRATASE"/>
    <property type="match status" value="1"/>
</dbReference>
<dbReference type="PROSITE" id="PS00450">
    <property type="entry name" value="ACONITASE_1"/>
    <property type="match status" value="1"/>
</dbReference>
<protein>
    <recommendedName>
        <fullName evidence="13">3-isopropylmalate dehydratase large subunit</fullName>
        <ecNumber evidence="13">4.2.1.33</ecNumber>
    </recommendedName>
    <alternativeName>
        <fullName evidence="13">Alpha-IPM isomerase</fullName>
        <shortName evidence="13">IPMI</shortName>
    </alternativeName>
    <alternativeName>
        <fullName evidence="13">Isopropylmalate isomerase</fullName>
    </alternativeName>
</protein>
<evidence type="ECO:0000256" key="6">
    <source>
        <dbReference type="ARBA" id="ARBA00022485"/>
    </source>
</evidence>
<dbReference type="EC" id="4.2.1.33" evidence="13"/>
<dbReference type="FunFam" id="3.30.499.10:FF:000006">
    <property type="entry name" value="3-isopropylmalate dehydratase large subunit"/>
    <property type="match status" value="1"/>
</dbReference>
<dbReference type="HOGENOM" id="CLU_006714_3_4_6"/>
<dbReference type="GO" id="GO:0046872">
    <property type="term" value="F:metal ion binding"/>
    <property type="evidence" value="ECO:0007669"/>
    <property type="project" value="UniProtKB-KW"/>
</dbReference>
<keyword evidence="8 13" id="KW-0479">Metal-binding</keyword>
<organism evidence="15 16">
    <name type="scientific">Aeromonas veronii AMC34</name>
    <dbReference type="NCBI Taxonomy" id="1073383"/>
    <lineage>
        <taxon>Bacteria</taxon>
        <taxon>Pseudomonadati</taxon>
        <taxon>Pseudomonadota</taxon>
        <taxon>Gammaproteobacteria</taxon>
        <taxon>Aeromonadales</taxon>
        <taxon>Aeromonadaceae</taxon>
        <taxon>Aeromonas</taxon>
    </lineage>
</organism>
<keyword evidence="11 13" id="KW-0456">Lyase</keyword>
<keyword evidence="7 13" id="KW-0028">Amino-acid biosynthesis</keyword>
<evidence type="ECO:0000256" key="12">
    <source>
        <dbReference type="ARBA" id="ARBA00023304"/>
    </source>
</evidence>
<accession>K1J0R3</accession>
<dbReference type="Gene3D" id="3.30.499.10">
    <property type="entry name" value="Aconitase, domain 3"/>
    <property type="match status" value="2"/>
</dbReference>
<comment type="cofactor">
    <cofactor evidence="13">
        <name>[4Fe-4S] cluster</name>
        <dbReference type="ChEBI" id="CHEBI:49883"/>
    </cofactor>
    <text evidence="13">Binds 1 [4Fe-4S] cluster per subunit.</text>
</comment>
<dbReference type="InterPro" id="IPR036008">
    <property type="entry name" value="Aconitase_4Fe-4S_dom"/>
</dbReference>
<keyword evidence="6 13" id="KW-0004">4Fe-4S</keyword>
<dbReference type="InterPro" id="IPR050067">
    <property type="entry name" value="IPM_dehydratase_rel_enz"/>
</dbReference>
<evidence type="ECO:0000256" key="2">
    <source>
        <dbReference type="ARBA" id="ARBA00002695"/>
    </source>
</evidence>
<dbReference type="InterPro" id="IPR033941">
    <property type="entry name" value="IPMI_cat"/>
</dbReference>
<evidence type="ECO:0000259" key="14">
    <source>
        <dbReference type="Pfam" id="PF00330"/>
    </source>
</evidence>
<dbReference type="GO" id="GO:0009098">
    <property type="term" value="P:L-leucine biosynthetic process"/>
    <property type="evidence" value="ECO:0007669"/>
    <property type="project" value="UniProtKB-UniRule"/>
</dbReference>
<dbReference type="EMBL" id="AGWU01000002">
    <property type="protein sequence ID" value="EKB25115.1"/>
    <property type="molecule type" value="Genomic_DNA"/>
</dbReference>
<dbReference type="AlphaFoldDB" id="K1J0R3"/>
<feature type="binding site" evidence="13">
    <location>
        <position position="410"/>
    </location>
    <ligand>
        <name>[4Fe-4S] cluster</name>
        <dbReference type="ChEBI" id="CHEBI:49883"/>
    </ligand>
</feature>
<dbReference type="FunFam" id="3.30.499.10:FF:000007">
    <property type="entry name" value="3-isopropylmalate dehydratase large subunit"/>
    <property type="match status" value="1"/>
</dbReference>
<dbReference type="NCBIfam" id="NF009116">
    <property type="entry name" value="PRK12466.1"/>
    <property type="match status" value="1"/>
</dbReference>
<evidence type="ECO:0000256" key="3">
    <source>
        <dbReference type="ARBA" id="ARBA00004729"/>
    </source>
</evidence>
<dbReference type="GO" id="GO:0051539">
    <property type="term" value="F:4 iron, 4 sulfur cluster binding"/>
    <property type="evidence" value="ECO:0007669"/>
    <property type="project" value="UniProtKB-KW"/>
</dbReference>
<dbReference type="Proteomes" id="UP000006087">
    <property type="component" value="Unassembled WGS sequence"/>
</dbReference>
<dbReference type="NCBIfam" id="TIGR00170">
    <property type="entry name" value="leuC"/>
    <property type="match status" value="1"/>
</dbReference>
<gene>
    <name evidence="13" type="primary">leuC</name>
    <name evidence="15" type="ORF">HMPREF1168_00156</name>
</gene>
<dbReference type="PATRIC" id="fig|1073383.3.peg.158"/>
<keyword evidence="10 13" id="KW-0411">Iron-sulfur</keyword>
<dbReference type="SUPFAM" id="SSF53732">
    <property type="entry name" value="Aconitase iron-sulfur domain"/>
    <property type="match status" value="1"/>
</dbReference>
<dbReference type="InterPro" id="IPR018136">
    <property type="entry name" value="Aconitase_4Fe-4S_BS"/>
</dbReference>
<dbReference type="InterPro" id="IPR015931">
    <property type="entry name" value="Acnase/IPM_dHydase_lsu_aba_1/3"/>
</dbReference>
<evidence type="ECO:0000256" key="9">
    <source>
        <dbReference type="ARBA" id="ARBA00023004"/>
    </source>
</evidence>
<evidence type="ECO:0000256" key="10">
    <source>
        <dbReference type="ARBA" id="ARBA00023014"/>
    </source>
</evidence>
<dbReference type="InterPro" id="IPR004430">
    <property type="entry name" value="3-IsopropMal_deHydase_lsu"/>
</dbReference>
<evidence type="ECO:0000256" key="7">
    <source>
        <dbReference type="ARBA" id="ARBA00022605"/>
    </source>
</evidence>
<feature type="binding site" evidence="13">
    <location>
        <position position="347"/>
    </location>
    <ligand>
        <name>[4Fe-4S] cluster</name>
        <dbReference type="ChEBI" id="CHEBI:49883"/>
    </ligand>
</feature>